<dbReference type="SMART" id="SM00866">
    <property type="entry name" value="UTRA"/>
    <property type="match status" value="1"/>
</dbReference>
<dbReference type="SUPFAM" id="SSF46785">
    <property type="entry name" value="Winged helix' DNA-binding domain"/>
    <property type="match status" value="1"/>
</dbReference>
<dbReference type="GO" id="GO:0003700">
    <property type="term" value="F:DNA-binding transcription factor activity"/>
    <property type="evidence" value="ECO:0007669"/>
    <property type="project" value="InterPro"/>
</dbReference>
<protein>
    <recommendedName>
        <fullName evidence="4">HTH gntR-type domain-containing protein</fullName>
    </recommendedName>
</protein>
<dbReference type="GO" id="GO:0003677">
    <property type="term" value="F:DNA binding"/>
    <property type="evidence" value="ECO:0007669"/>
    <property type="project" value="UniProtKB-KW"/>
</dbReference>
<comment type="caution">
    <text evidence="5">The sequence shown here is derived from an EMBL/GenBank/DDBJ whole genome shotgun (WGS) entry which is preliminary data.</text>
</comment>
<dbReference type="Gene3D" id="3.40.1410.10">
    <property type="entry name" value="Chorismate lyase-like"/>
    <property type="match status" value="1"/>
</dbReference>
<keyword evidence="1" id="KW-0805">Transcription regulation</keyword>
<feature type="domain" description="HTH gntR-type" evidence="4">
    <location>
        <begin position="1"/>
        <end position="69"/>
    </location>
</feature>
<dbReference type="InterPro" id="IPR036388">
    <property type="entry name" value="WH-like_DNA-bd_sf"/>
</dbReference>
<sequence>MSGYQEAADYIAAQIGDGQLKPGEQLISERQLSETVKVSRQTLRAALLKLEADGLIYGVSRRGWFVSPPRFVYDLERRANYKAMAEAQGRRPEIRLLESGRVRLREVPTAARDRLGSSVCRLRRVRFLDGRAVMSETIYLAAEVLPGVLGRNLADSVTALLKDGYGIDIDREETQVRSTLLDATQAAALGVAPATHCLSIERARYSGEALIEFDVECWLPGAIEIRLTSTA</sequence>
<evidence type="ECO:0000313" key="5">
    <source>
        <dbReference type="EMBL" id="OBS08780.1"/>
    </source>
</evidence>
<organism evidence="5 6">
    <name type="scientific">Acidihalobacter prosperus</name>
    <dbReference type="NCBI Taxonomy" id="160660"/>
    <lineage>
        <taxon>Bacteria</taxon>
        <taxon>Pseudomonadati</taxon>
        <taxon>Pseudomonadota</taxon>
        <taxon>Gammaproteobacteria</taxon>
        <taxon>Chromatiales</taxon>
        <taxon>Ectothiorhodospiraceae</taxon>
        <taxon>Acidihalobacter</taxon>
    </lineage>
</organism>
<keyword evidence="6" id="KW-1185">Reference proteome</keyword>
<dbReference type="STRING" id="160660.BJI67_05090"/>
<evidence type="ECO:0000259" key="4">
    <source>
        <dbReference type="PROSITE" id="PS50949"/>
    </source>
</evidence>
<dbReference type="PRINTS" id="PR00035">
    <property type="entry name" value="HTHGNTR"/>
</dbReference>
<proteinExistence type="predicted"/>
<evidence type="ECO:0000256" key="2">
    <source>
        <dbReference type="ARBA" id="ARBA00023125"/>
    </source>
</evidence>
<dbReference type="OrthoDB" id="9784545at2"/>
<dbReference type="PANTHER" id="PTHR44846">
    <property type="entry name" value="MANNOSYL-D-GLYCERATE TRANSPORT/METABOLISM SYSTEM REPRESSOR MNGR-RELATED"/>
    <property type="match status" value="1"/>
</dbReference>
<dbReference type="InterPro" id="IPR011663">
    <property type="entry name" value="UTRA"/>
</dbReference>
<reference evidence="5 6" key="1">
    <citation type="journal article" date="2014" name="Genome Announc.">
        <title>Draft Genome Sequence of the Iron-Oxidizing, Acidophilic, and Halotolerant 'Thiobacillus prosperus' Type Strain DSM 5130.</title>
        <authorList>
            <person name="Ossandon F.J."/>
            <person name="Cardenas J.P."/>
            <person name="Corbett M."/>
            <person name="Quatrini R."/>
            <person name="Holmes D.S."/>
            <person name="Watkin E."/>
        </authorList>
    </citation>
    <scope>NUCLEOTIDE SEQUENCE [LARGE SCALE GENOMIC DNA]</scope>
    <source>
        <strain evidence="5 6">DSM 5130</strain>
    </source>
</reference>
<dbReference type="Pfam" id="PF00392">
    <property type="entry name" value="GntR"/>
    <property type="match status" value="1"/>
</dbReference>
<keyword evidence="3" id="KW-0804">Transcription</keyword>
<dbReference type="SMART" id="SM00345">
    <property type="entry name" value="HTH_GNTR"/>
    <property type="match status" value="1"/>
</dbReference>
<dbReference type="Pfam" id="PF07702">
    <property type="entry name" value="UTRA"/>
    <property type="match status" value="1"/>
</dbReference>
<dbReference type="PANTHER" id="PTHR44846:SF1">
    <property type="entry name" value="MANNOSYL-D-GLYCERATE TRANSPORT_METABOLISM SYSTEM REPRESSOR MNGR-RELATED"/>
    <property type="match status" value="1"/>
</dbReference>
<dbReference type="Proteomes" id="UP000029273">
    <property type="component" value="Unassembled WGS sequence"/>
</dbReference>
<dbReference type="GO" id="GO:0045892">
    <property type="term" value="P:negative regulation of DNA-templated transcription"/>
    <property type="evidence" value="ECO:0007669"/>
    <property type="project" value="TreeGrafter"/>
</dbReference>
<dbReference type="InterPro" id="IPR050679">
    <property type="entry name" value="Bact_HTH_transcr_reg"/>
</dbReference>
<dbReference type="InterPro" id="IPR028978">
    <property type="entry name" value="Chorismate_lyase_/UTRA_dom_sf"/>
</dbReference>
<dbReference type="InterPro" id="IPR000524">
    <property type="entry name" value="Tscrpt_reg_HTH_GntR"/>
</dbReference>
<evidence type="ECO:0000313" key="6">
    <source>
        <dbReference type="Proteomes" id="UP000029273"/>
    </source>
</evidence>
<name>A0A1A6C2K6_9GAMM</name>
<dbReference type="CDD" id="cd07377">
    <property type="entry name" value="WHTH_GntR"/>
    <property type="match status" value="1"/>
</dbReference>
<keyword evidence="2" id="KW-0238">DNA-binding</keyword>
<dbReference type="SUPFAM" id="SSF64288">
    <property type="entry name" value="Chorismate lyase-like"/>
    <property type="match status" value="1"/>
</dbReference>
<dbReference type="InterPro" id="IPR036390">
    <property type="entry name" value="WH_DNA-bd_sf"/>
</dbReference>
<dbReference type="Gene3D" id="1.10.10.10">
    <property type="entry name" value="Winged helix-like DNA-binding domain superfamily/Winged helix DNA-binding domain"/>
    <property type="match status" value="1"/>
</dbReference>
<dbReference type="PROSITE" id="PS50949">
    <property type="entry name" value="HTH_GNTR"/>
    <property type="match status" value="1"/>
</dbReference>
<dbReference type="EMBL" id="JQSG02000006">
    <property type="protein sequence ID" value="OBS08780.1"/>
    <property type="molecule type" value="Genomic_DNA"/>
</dbReference>
<evidence type="ECO:0000256" key="1">
    <source>
        <dbReference type="ARBA" id="ARBA00023015"/>
    </source>
</evidence>
<dbReference type="RefSeq" id="WP_052064497.1">
    <property type="nucleotide sequence ID" value="NZ_JQSG02000006.1"/>
</dbReference>
<gene>
    <name evidence="5" type="ORF">Thpro_023030</name>
</gene>
<dbReference type="AlphaFoldDB" id="A0A1A6C2K6"/>
<accession>A0A1A6C2K6</accession>
<evidence type="ECO:0000256" key="3">
    <source>
        <dbReference type="ARBA" id="ARBA00023163"/>
    </source>
</evidence>